<keyword evidence="1" id="KW-0812">Transmembrane</keyword>
<sequence length="333" mass="37092">MNPYAFSVMHFLAVLSKEIVLGVIITWITVFSSFGQNQQPAVISNIVDSTAKPVVFAPGVISLPFDESAATFTPDGSTVYFCQSTVAPTVCFAKKIKGQWQTPEVVSFSGRWNDWDPFLSPDGKQIFFVSSRPLDSTASDKPSRKTHIWVVDRIGEDKWTAPHYINAPFNLDGINNYAPTVSRLGTLCFFSPARDKDKKRCSYYVKWLGDHYSEPKELLLNGDGDIQDPCIAADESYVIFVSGNDLYVSLKQGDGWSAAQKLSAKVNNGDANYDPTISPDGKTLYYSSNRVEGFYKRDRKGKPLNYEGLTKEMRSIFNGMSNILMVPIHVPKS</sequence>
<dbReference type="OrthoDB" id="9809364at2"/>
<evidence type="ECO:0000313" key="3">
    <source>
        <dbReference type="Proteomes" id="UP000317010"/>
    </source>
</evidence>
<dbReference type="InterPro" id="IPR011659">
    <property type="entry name" value="WD40"/>
</dbReference>
<protein>
    <submittedName>
        <fullName evidence="2">WD40 repeat protein</fullName>
    </submittedName>
</protein>
<dbReference type="AlphaFoldDB" id="A0A562TYL4"/>
<keyword evidence="3" id="KW-1185">Reference proteome</keyword>
<gene>
    <name evidence="2" type="ORF">JN11_02889</name>
</gene>
<keyword evidence="1" id="KW-0472">Membrane</keyword>
<proteinExistence type="predicted"/>
<keyword evidence="1" id="KW-1133">Transmembrane helix</keyword>
<feature type="transmembrane region" description="Helical" evidence="1">
    <location>
        <begin position="12"/>
        <end position="34"/>
    </location>
</feature>
<dbReference type="Pfam" id="PF07676">
    <property type="entry name" value="PD40"/>
    <property type="match status" value="3"/>
</dbReference>
<dbReference type="InterPro" id="IPR011042">
    <property type="entry name" value="6-blade_b-propeller_TolB-like"/>
</dbReference>
<name>A0A562TYL4_9SPHI</name>
<dbReference type="EMBL" id="VLLI01000008">
    <property type="protein sequence ID" value="TWI98701.1"/>
    <property type="molecule type" value="Genomic_DNA"/>
</dbReference>
<dbReference type="Gene3D" id="2.120.10.30">
    <property type="entry name" value="TolB, C-terminal domain"/>
    <property type="match status" value="2"/>
</dbReference>
<dbReference type="Proteomes" id="UP000317010">
    <property type="component" value="Unassembled WGS sequence"/>
</dbReference>
<organism evidence="2 3">
    <name type="scientific">Mucilaginibacter frigoritolerans</name>
    <dbReference type="NCBI Taxonomy" id="652788"/>
    <lineage>
        <taxon>Bacteria</taxon>
        <taxon>Pseudomonadati</taxon>
        <taxon>Bacteroidota</taxon>
        <taxon>Sphingobacteriia</taxon>
        <taxon>Sphingobacteriales</taxon>
        <taxon>Sphingobacteriaceae</taxon>
        <taxon>Mucilaginibacter</taxon>
    </lineage>
</organism>
<evidence type="ECO:0000313" key="2">
    <source>
        <dbReference type="EMBL" id="TWI98701.1"/>
    </source>
</evidence>
<comment type="caution">
    <text evidence="2">The sequence shown here is derived from an EMBL/GenBank/DDBJ whole genome shotgun (WGS) entry which is preliminary data.</text>
</comment>
<accession>A0A562TYL4</accession>
<dbReference type="SUPFAM" id="SSF82171">
    <property type="entry name" value="DPP6 N-terminal domain-like"/>
    <property type="match status" value="1"/>
</dbReference>
<evidence type="ECO:0000256" key="1">
    <source>
        <dbReference type="SAM" id="Phobius"/>
    </source>
</evidence>
<reference evidence="2 3" key="1">
    <citation type="submission" date="2019-07" db="EMBL/GenBank/DDBJ databases">
        <title>Genomic Encyclopedia of Archaeal and Bacterial Type Strains, Phase II (KMG-II): from individual species to whole genera.</title>
        <authorList>
            <person name="Goeker M."/>
        </authorList>
    </citation>
    <scope>NUCLEOTIDE SEQUENCE [LARGE SCALE GENOMIC DNA]</scope>
    <source>
        <strain evidence="2 3">ATCC BAA-1854</strain>
    </source>
</reference>